<dbReference type="InterPro" id="IPR051919">
    <property type="entry name" value="W-dependent_AOR"/>
</dbReference>
<dbReference type="GO" id="GO:0046872">
    <property type="term" value="F:metal ion binding"/>
    <property type="evidence" value="ECO:0007669"/>
    <property type="project" value="UniProtKB-KW"/>
</dbReference>
<dbReference type="Gene3D" id="1.10.569.10">
    <property type="entry name" value="Aldehyde Ferredoxin Oxidoreductase Protein, subunit A, domain 2"/>
    <property type="match status" value="1"/>
</dbReference>
<dbReference type="InterPro" id="IPR036503">
    <property type="entry name" value="Ald_Fedxn_OxRdtase_N_sf"/>
</dbReference>
<dbReference type="Gene3D" id="1.10.599.10">
    <property type="entry name" value="Aldehyde Ferredoxin Oxidoreductase Protein, subunit A, domain 3"/>
    <property type="match status" value="1"/>
</dbReference>
<evidence type="ECO:0000313" key="10">
    <source>
        <dbReference type="EMBL" id="MDF2953864.1"/>
    </source>
</evidence>
<dbReference type="InterPro" id="IPR013985">
    <property type="entry name" value="Ald_Fedxn_OxRdtase_dom3"/>
</dbReference>
<evidence type="ECO:0000256" key="8">
    <source>
        <dbReference type="ARBA" id="ARBA00049934"/>
    </source>
</evidence>
<evidence type="ECO:0000259" key="9">
    <source>
        <dbReference type="SMART" id="SM00790"/>
    </source>
</evidence>
<dbReference type="InterPro" id="IPR013984">
    <property type="entry name" value="Ald_Fedxn_OxRdtase_dom2"/>
</dbReference>
<dbReference type="EMBL" id="JAPHEG010000004">
    <property type="protein sequence ID" value="MDF2953864.1"/>
    <property type="molecule type" value="Genomic_DNA"/>
</dbReference>
<dbReference type="AlphaFoldDB" id="A0AAE3TG03"/>
<dbReference type="PANTHER" id="PTHR30038">
    <property type="entry name" value="ALDEHYDE FERREDOXIN OXIDOREDUCTASE"/>
    <property type="match status" value="1"/>
</dbReference>
<evidence type="ECO:0000256" key="4">
    <source>
        <dbReference type="ARBA" id="ARBA00022723"/>
    </source>
</evidence>
<dbReference type="Gene3D" id="3.60.9.10">
    <property type="entry name" value="Aldehyde ferredoxin oxidoreductase, N-terminal domain"/>
    <property type="match status" value="1"/>
</dbReference>
<dbReference type="SUPFAM" id="SSF56228">
    <property type="entry name" value="Aldehyde ferredoxin oxidoreductase, N-terminal domain"/>
    <property type="match status" value="1"/>
</dbReference>
<name>A0AAE3TG03_9BACT</name>
<sequence length="597" mass="64872">MRGGYCGKILRVNLTTGEIKKEELDLGIAKKFIGGRGLGSYILFKEIDPAVDPLSPENKIIFATGPLTGSSAPTSRYMVITKSPLTGAIACSNSGGFWGAELKFAGYDLIIVEGKAQNPSYIYIKDDTVEIKDAKACWGKLVSETTELLQNEVGDPKARVLTIGPAGEKLSLIAAIMNEKYRAAGRSGVGAVMGSKNLKAIVVRGLGKVKSADSEKTKKLLSNLIKKIKENGVTGQGLPKYGTAVLVNIINEHGIFPTNNFQKAYFPLADAISGETLAEKYLVKKDPCYHCPIACGRYCKVDDEEGGGPEYETVWAFGADCGVSDLSAIIKANNLCNEYGLDTISAGATIACAMELYEKGYIKKEELDGPELKFGSAEAIIEWTRKMGAGEGFGAKLALGSYRLAESYGVSELSMSVKKQELPAYDPRGVQGHGLQYATSNRGGCHVRGYLISPEVLGVPEKLDRFSLEGKAKWAKLFQDLTAVIDSLGLCLFTSFALDLNDYCELYNCIVGETFTPEDMLIAGERIWNLERLFNLQAGISPEEDTLPKRLLEEPIPEGPSKGHVHRLKELLPEYYRVRGWDEKGIPTPEKLKALGL</sequence>
<dbReference type="Proteomes" id="UP001144110">
    <property type="component" value="Unassembled WGS sequence"/>
</dbReference>
<keyword evidence="7" id="KW-0411">Iron-sulfur</keyword>
<dbReference type="InterPro" id="IPR013983">
    <property type="entry name" value="Ald_Fedxn_OxRdtase_N"/>
</dbReference>
<gene>
    <name evidence="10" type="ORF">OD816_001109</name>
</gene>
<organism evidence="10 11">
    <name type="scientific">Candidatus Thermodesulfobacterium syntrophicum</name>
    <dbReference type="NCBI Taxonomy" id="3060442"/>
    <lineage>
        <taxon>Bacteria</taxon>
        <taxon>Pseudomonadati</taxon>
        <taxon>Thermodesulfobacteriota</taxon>
        <taxon>Thermodesulfobacteria</taxon>
        <taxon>Thermodesulfobacteriales</taxon>
        <taxon>Thermodesulfobacteriaceae</taxon>
        <taxon>Thermodesulfobacterium</taxon>
    </lineage>
</organism>
<dbReference type="SUPFAM" id="SSF48310">
    <property type="entry name" value="Aldehyde ferredoxin oxidoreductase, C-terminal domains"/>
    <property type="match status" value="1"/>
</dbReference>
<dbReference type="GO" id="GO:0051539">
    <property type="term" value="F:4 iron, 4 sulfur cluster binding"/>
    <property type="evidence" value="ECO:0007669"/>
    <property type="project" value="UniProtKB-KW"/>
</dbReference>
<evidence type="ECO:0000256" key="1">
    <source>
        <dbReference type="ARBA" id="ARBA00001966"/>
    </source>
</evidence>
<evidence type="ECO:0000256" key="6">
    <source>
        <dbReference type="ARBA" id="ARBA00023004"/>
    </source>
</evidence>
<comment type="caution">
    <text evidence="10">The sequence shown here is derived from an EMBL/GenBank/DDBJ whole genome shotgun (WGS) entry which is preliminary data.</text>
</comment>
<dbReference type="SMART" id="SM00790">
    <property type="entry name" value="AFOR_N"/>
    <property type="match status" value="1"/>
</dbReference>
<evidence type="ECO:0000256" key="5">
    <source>
        <dbReference type="ARBA" id="ARBA00023002"/>
    </source>
</evidence>
<evidence type="ECO:0000256" key="7">
    <source>
        <dbReference type="ARBA" id="ARBA00023014"/>
    </source>
</evidence>
<evidence type="ECO:0000256" key="3">
    <source>
        <dbReference type="ARBA" id="ARBA00022485"/>
    </source>
</evidence>
<feature type="domain" description="Aldehyde ferredoxin oxidoreductase N-terminal" evidence="9">
    <location>
        <begin position="5"/>
        <end position="207"/>
    </location>
</feature>
<keyword evidence="3" id="KW-0004">4Fe-4S</keyword>
<dbReference type="GO" id="GO:0009055">
    <property type="term" value="F:electron transfer activity"/>
    <property type="evidence" value="ECO:0007669"/>
    <property type="project" value="InterPro"/>
</dbReference>
<keyword evidence="5" id="KW-0560">Oxidoreductase</keyword>
<dbReference type="GO" id="GO:0016625">
    <property type="term" value="F:oxidoreductase activity, acting on the aldehyde or oxo group of donors, iron-sulfur protein as acceptor"/>
    <property type="evidence" value="ECO:0007669"/>
    <property type="project" value="InterPro"/>
</dbReference>
<evidence type="ECO:0000256" key="2">
    <source>
        <dbReference type="ARBA" id="ARBA00011032"/>
    </source>
</evidence>
<comment type="cofactor">
    <cofactor evidence="8">
        <name>tungstopterin</name>
        <dbReference type="ChEBI" id="CHEBI:30402"/>
    </cofactor>
</comment>
<dbReference type="InterPro" id="IPR036021">
    <property type="entry name" value="Tungsten_al_ferr_oxy-like_C"/>
</dbReference>
<dbReference type="Pfam" id="PF01314">
    <property type="entry name" value="AFOR_C"/>
    <property type="match status" value="1"/>
</dbReference>
<dbReference type="Pfam" id="PF02730">
    <property type="entry name" value="AFOR_N"/>
    <property type="match status" value="1"/>
</dbReference>
<protein>
    <submittedName>
        <fullName evidence="10">Aldehyde:ferredoxin oxidoreductase</fullName>
    </submittedName>
</protein>
<accession>A0AAE3TG03</accession>
<keyword evidence="6" id="KW-0408">Iron</keyword>
<reference evidence="10" key="1">
    <citation type="submission" date="2022-11" db="EMBL/GenBank/DDBJ databases">
        <title>Candidatus Alkanophaga archaea from heated hydrothermal vent sediment oxidize petroleum alkanes.</title>
        <authorList>
            <person name="Zehnle H."/>
            <person name="Laso-Perez R."/>
            <person name="Lipp J."/>
            <person name="Teske A."/>
            <person name="Wegener G."/>
        </authorList>
    </citation>
    <scope>NUCLEOTIDE SEQUENCE</scope>
    <source>
        <strain evidence="10">MCA70</strain>
    </source>
</reference>
<evidence type="ECO:0000313" key="11">
    <source>
        <dbReference type="Proteomes" id="UP001144110"/>
    </source>
</evidence>
<dbReference type="PANTHER" id="PTHR30038:SF0">
    <property type="entry name" value="TUNGSTEN-CONTAINING ALDEHYDE FERREDOXIN OXIDOREDUCTASE"/>
    <property type="match status" value="1"/>
</dbReference>
<dbReference type="InterPro" id="IPR001203">
    <property type="entry name" value="OxRdtase_Ald_Fedxn_C"/>
</dbReference>
<comment type="cofactor">
    <cofactor evidence="1">
        <name>[4Fe-4S] cluster</name>
        <dbReference type="ChEBI" id="CHEBI:49883"/>
    </cofactor>
</comment>
<proteinExistence type="inferred from homology"/>
<keyword evidence="4" id="KW-0479">Metal-binding</keyword>
<comment type="similarity">
    <text evidence="2">Belongs to the AOR/FOR family.</text>
</comment>